<feature type="transmembrane region" description="Helical" evidence="7">
    <location>
        <begin position="270"/>
        <end position="291"/>
    </location>
</feature>
<name>A0A0G2G529_PHACM</name>
<keyword evidence="5 7" id="KW-0472">Membrane</keyword>
<dbReference type="PANTHER" id="PTHR10165">
    <property type="entry name" value="LIPID PHOSPHATE PHOSPHATASE"/>
    <property type="match status" value="1"/>
</dbReference>
<dbReference type="Proteomes" id="UP000053317">
    <property type="component" value="Unassembled WGS sequence"/>
</dbReference>
<organism evidence="9 10">
    <name type="scientific">Phaeomoniella chlamydospora</name>
    <name type="common">Phaeoacremonium chlamydosporum</name>
    <dbReference type="NCBI Taxonomy" id="158046"/>
    <lineage>
        <taxon>Eukaryota</taxon>
        <taxon>Fungi</taxon>
        <taxon>Dikarya</taxon>
        <taxon>Ascomycota</taxon>
        <taxon>Pezizomycotina</taxon>
        <taxon>Eurotiomycetes</taxon>
        <taxon>Chaetothyriomycetidae</taxon>
        <taxon>Phaeomoniellales</taxon>
        <taxon>Phaeomoniellaceae</taxon>
        <taxon>Phaeomoniella</taxon>
    </lineage>
</organism>
<dbReference type="InterPro" id="IPR043216">
    <property type="entry name" value="PAP-like"/>
</dbReference>
<evidence type="ECO:0000256" key="5">
    <source>
        <dbReference type="ARBA" id="ARBA00023136"/>
    </source>
</evidence>
<feature type="domain" description="Phosphatidic acid phosphatase type 2/haloperoxidase" evidence="8">
    <location>
        <begin position="139"/>
        <end position="288"/>
    </location>
</feature>
<evidence type="ECO:0000256" key="3">
    <source>
        <dbReference type="ARBA" id="ARBA00022692"/>
    </source>
</evidence>
<dbReference type="EMBL" id="LCWF01000115">
    <property type="protein sequence ID" value="KKY18863.1"/>
    <property type="molecule type" value="Genomic_DNA"/>
</dbReference>
<dbReference type="PANTHER" id="PTHR10165:SF84">
    <property type="entry name" value="PHOSPHATIDIC ACID PHOSPHATASE BETA"/>
    <property type="match status" value="1"/>
</dbReference>
<feature type="transmembrane region" description="Helical" evidence="7">
    <location>
        <begin position="103"/>
        <end position="124"/>
    </location>
</feature>
<proteinExistence type="inferred from homology"/>
<keyword evidence="3 7" id="KW-0812">Transmembrane</keyword>
<evidence type="ECO:0000256" key="6">
    <source>
        <dbReference type="SAM" id="MobiDB-lite"/>
    </source>
</evidence>
<protein>
    <submittedName>
        <fullName evidence="9">Putative phosphatidic acid phosphatase beta</fullName>
    </submittedName>
</protein>
<accession>A0A0G2G529</accession>
<dbReference type="GO" id="GO:0006644">
    <property type="term" value="P:phospholipid metabolic process"/>
    <property type="evidence" value="ECO:0007669"/>
    <property type="project" value="InterPro"/>
</dbReference>
<sequence length="389" mass="42793">MGLFTRRAKADGSTLPTTNNNGRHHQPKTHEPFNPESGIFNRRPTFRQWLSMTWLDILTMIILGAVGLGIYMARPAPTRSFPIYFSDGEIVYPEFAYPKRNEIIPIWLAALLAALIPIVVFLFVQIRVRSFWDMNNATIGLLYSLITAAVFQVFLKWLIGGLRPHFLDVCKPNIPAGTTGTGNGFQGIMYDRTICTGDESDINDSLESFPSGHATAAFAGFVFLYLYLNAKLKVFSNYHPAMWKLAAIYAPILGAVLIGGALTIDEFHNWYDILAGAIIGTMMAFSAYRMVYASVWDFRFNHIPLTRHTPFSYGAGAPGAGGFETAVFTRKAGWGYEEAFGGAPFDAGHALRGATGVGNGQGGHHHHIHQTGTMERRPIVPSKEGGNAV</sequence>
<dbReference type="InterPro" id="IPR036938">
    <property type="entry name" value="PAP2/HPO_sf"/>
</dbReference>
<dbReference type="Gene3D" id="1.20.144.10">
    <property type="entry name" value="Phosphatidic acid phosphatase type 2/haloperoxidase"/>
    <property type="match status" value="1"/>
</dbReference>
<feature type="transmembrane region" description="Helical" evidence="7">
    <location>
        <begin position="136"/>
        <end position="159"/>
    </location>
</feature>
<comment type="similarity">
    <text evidence="2">Belongs to the PA-phosphatase related phosphoesterase family.</text>
</comment>
<evidence type="ECO:0000256" key="7">
    <source>
        <dbReference type="SAM" id="Phobius"/>
    </source>
</evidence>
<evidence type="ECO:0000313" key="10">
    <source>
        <dbReference type="Proteomes" id="UP000053317"/>
    </source>
</evidence>
<evidence type="ECO:0000256" key="4">
    <source>
        <dbReference type="ARBA" id="ARBA00022989"/>
    </source>
</evidence>
<dbReference type="CDD" id="cd03390">
    <property type="entry name" value="PAP2_containing_1_like"/>
    <property type="match status" value="1"/>
</dbReference>
<dbReference type="SUPFAM" id="SSF48317">
    <property type="entry name" value="Acid phosphatase/Vanadium-dependent haloperoxidase"/>
    <property type="match status" value="1"/>
</dbReference>
<dbReference type="GO" id="GO:0008195">
    <property type="term" value="F:phosphatidate phosphatase activity"/>
    <property type="evidence" value="ECO:0007669"/>
    <property type="project" value="TreeGrafter"/>
</dbReference>
<feature type="transmembrane region" description="Helical" evidence="7">
    <location>
        <begin position="49"/>
        <end position="72"/>
    </location>
</feature>
<comment type="caution">
    <text evidence="9">The sequence shown here is derived from an EMBL/GenBank/DDBJ whole genome shotgun (WGS) entry which is preliminary data.</text>
</comment>
<feature type="transmembrane region" description="Helical" evidence="7">
    <location>
        <begin position="212"/>
        <end position="230"/>
    </location>
</feature>
<gene>
    <name evidence="9" type="ORF">UCRPC4_g04760</name>
</gene>
<dbReference type="FunFam" id="1.20.144.10:FF:000035">
    <property type="entry name" value="Putative Lipid phosphate phosphatase 1"/>
    <property type="match status" value="1"/>
</dbReference>
<evidence type="ECO:0000256" key="2">
    <source>
        <dbReference type="ARBA" id="ARBA00008816"/>
    </source>
</evidence>
<dbReference type="GO" id="GO:0046839">
    <property type="term" value="P:phospholipid dephosphorylation"/>
    <property type="evidence" value="ECO:0007669"/>
    <property type="project" value="TreeGrafter"/>
</dbReference>
<keyword evidence="10" id="KW-1185">Reference proteome</keyword>
<comment type="subcellular location">
    <subcellularLocation>
        <location evidence="1">Membrane</location>
        <topology evidence="1">Multi-pass membrane protein</topology>
    </subcellularLocation>
</comment>
<dbReference type="InterPro" id="IPR000326">
    <property type="entry name" value="PAP2/HPO"/>
</dbReference>
<evidence type="ECO:0000256" key="1">
    <source>
        <dbReference type="ARBA" id="ARBA00004141"/>
    </source>
</evidence>
<reference evidence="9 10" key="2">
    <citation type="submission" date="2015-05" db="EMBL/GenBank/DDBJ databases">
        <authorList>
            <person name="Morales-Cruz A."/>
            <person name="Amrine K.C."/>
            <person name="Cantu D."/>
        </authorList>
    </citation>
    <scope>NUCLEOTIDE SEQUENCE [LARGE SCALE GENOMIC DNA]</scope>
    <source>
        <strain evidence="9">UCRPC4</strain>
    </source>
</reference>
<dbReference type="OrthoDB" id="10030083at2759"/>
<dbReference type="AlphaFoldDB" id="A0A0G2G529"/>
<keyword evidence="4 7" id="KW-1133">Transmembrane helix</keyword>
<dbReference type="GO" id="GO:0016020">
    <property type="term" value="C:membrane"/>
    <property type="evidence" value="ECO:0007669"/>
    <property type="project" value="UniProtKB-SubCell"/>
</dbReference>
<feature type="region of interest" description="Disordered" evidence="6">
    <location>
        <begin position="359"/>
        <end position="389"/>
    </location>
</feature>
<dbReference type="SMART" id="SM00014">
    <property type="entry name" value="acidPPc"/>
    <property type="match status" value="1"/>
</dbReference>
<feature type="region of interest" description="Disordered" evidence="6">
    <location>
        <begin position="1"/>
        <end position="34"/>
    </location>
</feature>
<evidence type="ECO:0000259" key="8">
    <source>
        <dbReference type="SMART" id="SM00014"/>
    </source>
</evidence>
<feature type="transmembrane region" description="Helical" evidence="7">
    <location>
        <begin position="242"/>
        <end position="264"/>
    </location>
</feature>
<reference evidence="9 10" key="1">
    <citation type="submission" date="2015-05" db="EMBL/GenBank/DDBJ databases">
        <title>Distinctive expansion of gene families associated with plant cell wall degradation and secondary metabolism in the genomes of grapevine trunk pathogens.</title>
        <authorList>
            <person name="Lawrence D.P."/>
            <person name="Travadon R."/>
            <person name="Rolshausen P.E."/>
            <person name="Baumgartner K."/>
        </authorList>
    </citation>
    <scope>NUCLEOTIDE SEQUENCE [LARGE SCALE GENOMIC DNA]</scope>
    <source>
        <strain evidence="9">UCRPC4</strain>
    </source>
</reference>
<evidence type="ECO:0000313" key="9">
    <source>
        <dbReference type="EMBL" id="KKY18863.1"/>
    </source>
</evidence>
<dbReference type="Pfam" id="PF01569">
    <property type="entry name" value="PAP2"/>
    <property type="match status" value="1"/>
</dbReference>